<proteinExistence type="predicted"/>
<name>A0A2N9JDX0_9ACTN</name>
<dbReference type="InterPro" id="IPR048389">
    <property type="entry name" value="YciQ-like_C"/>
</dbReference>
<dbReference type="Pfam" id="PF20990">
    <property type="entry name" value="DUF2207_C"/>
    <property type="match status" value="1"/>
</dbReference>
<keyword evidence="1" id="KW-0472">Membrane</keyword>
<evidence type="ECO:0000259" key="4">
    <source>
        <dbReference type="Pfam" id="PF20990"/>
    </source>
</evidence>
<protein>
    <submittedName>
        <fullName evidence="5">Predicted membrane protein</fullName>
    </submittedName>
</protein>
<feature type="domain" description="Predicted membrane protein YciQ-like C-terminal" evidence="4">
    <location>
        <begin position="313"/>
        <end position="521"/>
    </location>
</feature>
<organism evidence="5 6">
    <name type="scientific">Micropruina glycogenica</name>
    <dbReference type="NCBI Taxonomy" id="75385"/>
    <lineage>
        <taxon>Bacteria</taxon>
        <taxon>Bacillati</taxon>
        <taxon>Actinomycetota</taxon>
        <taxon>Actinomycetes</taxon>
        <taxon>Propionibacteriales</taxon>
        <taxon>Nocardioidaceae</taxon>
        <taxon>Micropruina</taxon>
    </lineage>
</organism>
<evidence type="ECO:0000256" key="1">
    <source>
        <dbReference type="SAM" id="Phobius"/>
    </source>
</evidence>
<keyword evidence="1" id="KW-0812">Transmembrane</keyword>
<evidence type="ECO:0000259" key="3">
    <source>
        <dbReference type="Pfam" id="PF09972"/>
    </source>
</evidence>
<keyword evidence="1" id="KW-1133">Transmembrane helix</keyword>
<dbReference type="OrthoDB" id="143710at2"/>
<sequence>MIVRARPWLLLGWITLTIALTGLQPRPAHAATGDQIDTLTVSYTLNDDGSLRVDERIVLRFGPNSGRHGLERWLVTREPYDDDEDLIFEITDPTVTSPDDVSTTTTVQRDLGEGRTQSMRVRVGDPRRTIFEPTATYDLSYTVRGAMRTFPGYDELYWDVTGTQFPRVVTASVTVNVPGGVQEVFCSAGPVGADDPCPTRLIDQGVGRFVATTIAAGNPLTIAAKLRSRLTRGGPILVESADVTQQRHERVALAGGGLVALVTPLFGWWYYRRNGYDRRFDGLPAGVVPASGEAVEEVPDPGVEVPVALAPPSVPLVEAGLLLDGRPNPRHTAATLVGLAIDGAIRLRGGDHPQARLVDSRRARDRPSVVLLEELFDGGVTVAALNSPGLLAEGHDRIVAVARQRADADGWFIRANPARSAGTSVIAALAVGYVAFLFLGAMAWYLVPVLVSVVLTLAVVRHKLRRGQRTGLGRALTDQVEGFRRHLATVEADELRGAEGDDIFSRYLPWAILFDLTERWTTLCRQLVADGRLPDVAPTGYDGATWNLSDVPGQVSGLTALVASSPSTRDPGGGSG</sequence>
<dbReference type="KEGG" id="mgg:MPLG2_1275"/>
<evidence type="ECO:0000313" key="5">
    <source>
        <dbReference type="EMBL" id="SPD86311.1"/>
    </source>
</evidence>
<dbReference type="InterPro" id="IPR018702">
    <property type="entry name" value="DUF2207"/>
</dbReference>
<dbReference type="AlphaFoldDB" id="A0A2N9JDX0"/>
<dbReference type="Pfam" id="PF09972">
    <property type="entry name" value="DUF2207"/>
    <property type="match status" value="1"/>
</dbReference>
<feature type="signal peptide" evidence="2">
    <location>
        <begin position="1"/>
        <end position="30"/>
    </location>
</feature>
<dbReference type="Proteomes" id="UP000238164">
    <property type="component" value="Chromosome 1"/>
</dbReference>
<feature type="transmembrane region" description="Helical" evidence="1">
    <location>
        <begin position="442"/>
        <end position="460"/>
    </location>
</feature>
<dbReference type="RefSeq" id="WP_105185336.1">
    <property type="nucleotide sequence ID" value="NZ_BAAAGO010000018.1"/>
</dbReference>
<evidence type="ECO:0000313" key="6">
    <source>
        <dbReference type="Proteomes" id="UP000238164"/>
    </source>
</evidence>
<keyword evidence="6" id="KW-1185">Reference proteome</keyword>
<feature type="domain" description="DUF2207" evidence="3">
    <location>
        <begin position="36"/>
        <end position="224"/>
    </location>
</feature>
<dbReference type="EMBL" id="LT985188">
    <property type="protein sequence ID" value="SPD86311.1"/>
    <property type="molecule type" value="Genomic_DNA"/>
</dbReference>
<feature type="transmembrane region" description="Helical" evidence="1">
    <location>
        <begin position="418"/>
        <end position="436"/>
    </location>
</feature>
<feature type="chain" id="PRO_5014679915" evidence="2">
    <location>
        <begin position="31"/>
        <end position="576"/>
    </location>
</feature>
<feature type="transmembrane region" description="Helical" evidence="1">
    <location>
        <begin position="251"/>
        <end position="271"/>
    </location>
</feature>
<gene>
    <name evidence="5" type="ORF">MPLG2_1275</name>
</gene>
<keyword evidence="2" id="KW-0732">Signal</keyword>
<evidence type="ECO:0000256" key="2">
    <source>
        <dbReference type="SAM" id="SignalP"/>
    </source>
</evidence>
<accession>A0A2N9JDX0</accession>
<reference evidence="5 6" key="1">
    <citation type="submission" date="2018-02" db="EMBL/GenBank/DDBJ databases">
        <authorList>
            <person name="Cohen D.B."/>
            <person name="Kent A.D."/>
        </authorList>
    </citation>
    <scope>NUCLEOTIDE SEQUENCE [LARGE SCALE GENOMIC DNA]</scope>
    <source>
        <strain evidence="5">1</strain>
    </source>
</reference>